<feature type="transmembrane region" description="Helical" evidence="7">
    <location>
        <begin position="215"/>
        <end position="237"/>
    </location>
</feature>
<dbReference type="PANTHER" id="PTHR40074">
    <property type="entry name" value="O-ACETYLTRANSFERASE WECH"/>
    <property type="match status" value="1"/>
</dbReference>
<dbReference type="PANTHER" id="PTHR40074:SF2">
    <property type="entry name" value="O-ACETYLTRANSFERASE WECH"/>
    <property type="match status" value="1"/>
</dbReference>
<feature type="domain" description="Acyltransferase 3" evidence="8">
    <location>
        <begin position="11"/>
        <end position="330"/>
    </location>
</feature>
<feature type="transmembrane region" description="Helical" evidence="7">
    <location>
        <begin position="152"/>
        <end position="171"/>
    </location>
</feature>
<accession>A0ABV5W8E1</accession>
<dbReference type="GO" id="GO:0016746">
    <property type="term" value="F:acyltransferase activity"/>
    <property type="evidence" value="ECO:0007669"/>
    <property type="project" value="UniProtKB-KW"/>
</dbReference>
<feature type="transmembrane region" description="Helical" evidence="7">
    <location>
        <begin position="123"/>
        <end position="140"/>
    </location>
</feature>
<dbReference type="Pfam" id="PF01757">
    <property type="entry name" value="Acyl_transf_3"/>
    <property type="match status" value="1"/>
</dbReference>
<keyword evidence="6 7" id="KW-0472">Membrane</keyword>
<evidence type="ECO:0000256" key="2">
    <source>
        <dbReference type="ARBA" id="ARBA00007400"/>
    </source>
</evidence>
<dbReference type="Proteomes" id="UP001589619">
    <property type="component" value="Unassembled WGS sequence"/>
</dbReference>
<dbReference type="InterPro" id="IPR002656">
    <property type="entry name" value="Acyl_transf_3_dom"/>
</dbReference>
<keyword evidence="5 7" id="KW-1133">Transmembrane helix</keyword>
<evidence type="ECO:0000256" key="7">
    <source>
        <dbReference type="SAM" id="Phobius"/>
    </source>
</evidence>
<evidence type="ECO:0000256" key="4">
    <source>
        <dbReference type="ARBA" id="ARBA00022692"/>
    </source>
</evidence>
<gene>
    <name evidence="9" type="ORF">ACFFNY_35180</name>
</gene>
<sequence>MEKKLIPEMFVLRSIACLCLVFRNSLNRTFPESSLLGNFFELLLTFGTPAFIFISEMILAHSSRNSVDKQFWSKRIQFILAPYFVFGAFYACMKSVQVWAESREVEVGTLFTFLWRHWLLGDYHGYFILIVFQFYALHKYMKSLDNRYSPQVLLGASLVINVAYLAIFNLVPSPGSAVLHYVWSKAYWIPFPGWAFYFVVAYYCGSRYELFKKLLLKYGGWTWAAVSVTAVVCWIVLQQGWITSVSSKRIDMIFFALSAMFFISYLVMRIGKVSLVFMHISRYSFGIYLLHPMFLAFMFVPLQMFPSLRNNWLTVVVLFLGSIGCSVLMSLILNKTKWGPYMIGKVGASEKGRAQYEKIPNTKKVGIG</sequence>
<feature type="transmembrane region" description="Helical" evidence="7">
    <location>
        <begin position="186"/>
        <end position="203"/>
    </location>
</feature>
<dbReference type="EMBL" id="JBHMAG010000029">
    <property type="protein sequence ID" value="MFB9756840.1"/>
    <property type="molecule type" value="Genomic_DNA"/>
</dbReference>
<evidence type="ECO:0000256" key="1">
    <source>
        <dbReference type="ARBA" id="ARBA00004651"/>
    </source>
</evidence>
<evidence type="ECO:0000313" key="9">
    <source>
        <dbReference type="EMBL" id="MFB9756840.1"/>
    </source>
</evidence>
<comment type="similarity">
    <text evidence="2">Belongs to the acyltransferase 3 family.</text>
</comment>
<dbReference type="RefSeq" id="WP_344904453.1">
    <property type="nucleotide sequence ID" value="NZ_BAAAYO010000002.1"/>
</dbReference>
<evidence type="ECO:0000313" key="10">
    <source>
        <dbReference type="Proteomes" id="UP001589619"/>
    </source>
</evidence>
<keyword evidence="9" id="KW-0808">Transferase</keyword>
<keyword evidence="3" id="KW-1003">Cell membrane</keyword>
<evidence type="ECO:0000259" key="8">
    <source>
        <dbReference type="Pfam" id="PF01757"/>
    </source>
</evidence>
<name>A0ABV5W8E1_9BACL</name>
<keyword evidence="4 7" id="KW-0812">Transmembrane</keyword>
<comment type="caution">
    <text evidence="9">The sequence shown here is derived from an EMBL/GenBank/DDBJ whole genome shotgun (WGS) entry which is preliminary data.</text>
</comment>
<feature type="transmembrane region" description="Helical" evidence="7">
    <location>
        <begin position="80"/>
        <end position="100"/>
    </location>
</feature>
<comment type="subcellular location">
    <subcellularLocation>
        <location evidence="1">Cell membrane</location>
        <topology evidence="1">Multi-pass membrane protein</topology>
    </subcellularLocation>
</comment>
<feature type="transmembrane region" description="Helical" evidence="7">
    <location>
        <begin position="312"/>
        <end position="333"/>
    </location>
</feature>
<evidence type="ECO:0000256" key="6">
    <source>
        <dbReference type="ARBA" id="ARBA00023136"/>
    </source>
</evidence>
<feature type="transmembrane region" description="Helical" evidence="7">
    <location>
        <begin position="280"/>
        <end position="300"/>
    </location>
</feature>
<feature type="transmembrane region" description="Helical" evidence="7">
    <location>
        <begin position="249"/>
        <end position="268"/>
    </location>
</feature>
<reference evidence="9 10" key="1">
    <citation type="submission" date="2024-09" db="EMBL/GenBank/DDBJ databases">
        <authorList>
            <person name="Sun Q."/>
            <person name="Mori K."/>
        </authorList>
    </citation>
    <scope>NUCLEOTIDE SEQUENCE [LARGE SCALE GENOMIC DNA]</scope>
    <source>
        <strain evidence="9 10">JCM 12520</strain>
    </source>
</reference>
<keyword evidence="10" id="KW-1185">Reference proteome</keyword>
<evidence type="ECO:0000256" key="3">
    <source>
        <dbReference type="ARBA" id="ARBA00022475"/>
    </source>
</evidence>
<proteinExistence type="inferred from homology"/>
<evidence type="ECO:0000256" key="5">
    <source>
        <dbReference type="ARBA" id="ARBA00022989"/>
    </source>
</evidence>
<protein>
    <submittedName>
        <fullName evidence="9">Acyltransferase family protein</fullName>
    </submittedName>
</protein>
<organism evidence="9 10">
    <name type="scientific">Paenibacillus hodogayensis</name>
    <dbReference type="NCBI Taxonomy" id="279208"/>
    <lineage>
        <taxon>Bacteria</taxon>
        <taxon>Bacillati</taxon>
        <taxon>Bacillota</taxon>
        <taxon>Bacilli</taxon>
        <taxon>Bacillales</taxon>
        <taxon>Paenibacillaceae</taxon>
        <taxon>Paenibacillus</taxon>
    </lineage>
</organism>
<feature type="transmembrane region" description="Helical" evidence="7">
    <location>
        <begin position="39"/>
        <end position="59"/>
    </location>
</feature>
<keyword evidence="9" id="KW-0012">Acyltransferase</keyword>